<protein>
    <submittedName>
        <fullName evidence="1">Uncharacterized protein</fullName>
    </submittedName>
</protein>
<reference evidence="1 2" key="1">
    <citation type="submission" date="2021-06" db="EMBL/GenBank/DDBJ databases">
        <title>Caerostris extrusa draft genome.</title>
        <authorList>
            <person name="Kono N."/>
            <person name="Arakawa K."/>
        </authorList>
    </citation>
    <scope>NUCLEOTIDE SEQUENCE [LARGE SCALE GENOMIC DNA]</scope>
</reference>
<organism evidence="1 2">
    <name type="scientific">Caerostris extrusa</name>
    <name type="common">Bark spider</name>
    <name type="synonym">Caerostris bankana</name>
    <dbReference type="NCBI Taxonomy" id="172846"/>
    <lineage>
        <taxon>Eukaryota</taxon>
        <taxon>Metazoa</taxon>
        <taxon>Ecdysozoa</taxon>
        <taxon>Arthropoda</taxon>
        <taxon>Chelicerata</taxon>
        <taxon>Arachnida</taxon>
        <taxon>Araneae</taxon>
        <taxon>Araneomorphae</taxon>
        <taxon>Entelegynae</taxon>
        <taxon>Araneoidea</taxon>
        <taxon>Araneidae</taxon>
        <taxon>Caerostris</taxon>
    </lineage>
</organism>
<accession>A0AAV4W3U7</accession>
<dbReference type="EMBL" id="BPLR01015622">
    <property type="protein sequence ID" value="GIY77421.1"/>
    <property type="molecule type" value="Genomic_DNA"/>
</dbReference>
<sequence length="140" mass="15919">MTNDSFWCPRSLFVNGGGSFVVLNGQVCLSGREMELGENSSSMDFVRVRAFNILKKCVFNTDFVLQETLKGTVNFDVRADFLLIFVSEIDLDVDVDRQRWDKFTREGKKTERLLSCLLPFHISPGDDRVMCVGGCRFSTE</sequence>
<comment type="caution">
    <text evidence="1">The sequence shown here is derived from an EMBL/GenBank/DDBJ whole genome shotgun (WGS) entry which is preliminary data.</text>
</comment>
<keyword evidence="2" id="KW-1185">Reference proteome</keyword>
<gene>
    <name evidence="1" type="ORF">CEXT_377041</name>
</gene>
<dbReference type="AlphaFoldDB" id="A0AAV4W3U7"/>
<evidence type="ECO:0000313" key="2">
    <source>
        <dbReference type="Proteomes" id="UP001054945"/>
    </source>
</evidence>
<evidence type="ECO:0000313" key="1">
    <source>
        <dbReference type="EMBL" id="GIY77421.1"/>
    </source>
</evidence>
<dbReference type="Proteomes" id="UP001054945">
    <property type="component" value="Unassembled WGS sequence"/>
</dbReference>
<name>A0AAV4W3U7_CAEEX</name>
<proteinExistence type="predicted"/>